<organism evidence="1">
    <name type="scientific">Compsopogon caeruleus</name>
    <dbReference type="NCBI Taxonomy" id="31354"/>
    <lineage>
        <taxon>Eukaryota</taxon>
        <taxon>Rhodophyta</taxon>
        <taxon>Compsopogonophyceae</taxon>
        <taxon>Compsopogonales</taxon>
        <taxon>Compsopogonaceae</taxon>
        <taxon>Compsopogon</taxon>
    </lineage>
</organism>
<reference evidence="1" key="1">
    <citation type="submission" date="2021-01" db="EMBL/GenBank/DDBJ databases">
        <authorList>
            <person name="Corre E."/>
            <person name="Pelletier E."/>
            <person name="Niang G."/>
            <person name="Scheremetjew M."/>
            <person name="Finn R."/>
            <person name="Kale V."/>
            <person name="Holt S."/>
            <person name="Cochrane G."/>
            <person name="Meng A."/>
            <person name="Brown T."/>
            <person name="Cohen L."/>
        </authorList>
    </citation>
    <scope>NUCLEOTIDE SEQUENCE</scope>
    <source>
        <strain evidence="1">SAG 36.94</strain>
    </source>
</reference>
<evidence type="ECO:0000313" key="1">
    <source>
        <dbReference type="EMBL" id="CAD9237318.1"/>
    </source>
</evidence>
<name>A0A7S1THX9_9RHOD</name>
<accession>A0A7S1THX9</accession>
<proteinExistence type="predicted"/>
<gene>
    <name evidence="1" type="ORF">CCAE0312_LOCUS9417</name>
</gene>
<sequence length="123" mass="13786">MISLTRPFARSTAPCWWCSSGAKRGELCSISSMVLPTQYSRILRRQRPLREAHTRTATVSGRRKGLPRKKATSTATLLFRSGRKLLMLTEFAGASHLCVVQTLHSRTISSTRVFVFLSSICAW</sequence>
<protein>
    <submittedName>
        <fullName evidence="1">Uncharacterized protein</fullName>
    </submittedName>
</protein>
<dbReference type="AlphaFoldDB" id="A0A7S1THX9"/>
<dbReference type="EMBL" id="HBGH01017010">
    <property type="protein sequence ID" value="CAD9237318.1"/>
    <property type="molecule type" value="Transcribed_RNA"/>
</dbReference>